<accession>A0A1V9ZB13</accession>
<comment type="caution">
    <text evidence="2">The sequence shown here is derived from an EMBL/GenBank/DDBJ whole genome shotgun (WGS) entry which is preliminary data.</text>
</comment>
<proteinExistence type="predicted"/>
<dbReference type="AlphaFoldDB" id="A0A1V9ZB13"/>
<evidence type="ECO:0000313" key="2">
    <source>
        <dbReference type="EMBL" id="OQR95185.1"/>
    </source>
</evidence>
<dbReference type="Proteomes" id="UP000243579">
    <property type="component" value="Unassembled WGS sequence"/>
</dbReference>
<dbReference type="EMBL" id="JNBR01000333">
    <property type="protein sequence ID" value="OQR95185.1"/>
    <property type="molecule type" value="Genomic_DNA"/>
</dbReference>
<feature type="compositionally biased region" description="Basic and acidic residues" evidence="1">
    <location>
        <begin position="9"/>
        <end position="34"/>
    </location>
</feature>
<reference evidence="2 3" key="1">
    <citation type="journal article" date="2014" name="Genome Biol. Evol.">
        <title>The secreted proteins of Achlya hypogyna and Thraustotheca clavata identify the ancestral oomycete secretome and reveal gene acquisitions by horizontal gene transfer.</title>
        <authorList>
            <person name="Misner I."/>
            <person name="Blouin N."/>
            <person name="Leonard G."/>
            <person name="Richards T.A."/>
            <person name="Lane C.E."/>
        </authorList>
    </citation>
    <scope>NUCLEOTIDE SEQUENCE [LARGE SCALE GENOMIC DNA]</scope>
    <source>
        <strain evidence="2 3">ATCC 48635</strain>
    </source>
</reference>
<evidence type="ECO:0000256" key="1">
    <source>
        <dbReference type="SAM" id="MobiDB-lite"/>
    </source>
</evidence>
<organism evidence="2 3">
    <name type="scientific">Achlya hypogyna</name>
    <name type="common">Oomycete</name>
    <name type="synonym">Protoachlya hypogyna</name>
    <dbReference type="NCBI Taxonomy" id="1202772"/>
    <lineage>
        <taxon>Eukaryota</taxon>
        <taxon>Sar</taxon>
        <taxon>Stramenopiles</taxon>
        <taxon>Oomycota</taxon>
        <taxon>Saprolegniomycetes</taxon>
        <taxon>Saprolegniales</taxon>
        <taxon>Achlyaceae</taxon>
        <taxon>Achlya</taxon>
    </lineage>
</organism>
<gene>
    <name evidence="2" type="ORF">ACHHYP_20010</name>
</gene>
<sequence>MLRRSWGRSSDRSQRDSHADQWKELEPQGDDERISADFVRLGDDEATDVDDIPVLQRQPSSMPILEREESFFPYLKRQASSSVVIEATQSSTRAERLSEPVLPSFATAPLISQRNAAPRSCPKVVTTGPEVFLLASMCQSRATPSVDQDKLGAESAVVVPGELVIAYKPLRKSVA</sequence>
<name>A0A1V9ZB13_ACHHY</name>
<dbReference type="OrthoDB" id="10266758at2759"/>
<keyword evidence="3" id="KW-1185">Reference proteome</keyword>
<evidence type="ECO:0000313" key="3">
    <source>
        <dbReference type="Proteomes" id="UP000243579"/>
    </source>
</evidence>
<feature type="region of interest" description="Disordered" evidence="1">
    <location>
        <begin position="1"/>
        <end position="34"/>
    </location>
</feature>
<protein>
    <submittedName>
        <fullName evidence="2">Uncharacterized protein</fullName>
    </submittedName>
</protein>